<evidence type="ECO:0000313" key="3">
    <source>
        <dbReference type="Proteomes" id="UP000075243"/>
    </source>
</evidence>
<dbReference type="PANTHER" id="PTHR48258:SF9">
    <property type="entry name" value="OS01G0348150 PROTEIN"/>
    <property type="match status" value="1"/>
</dbReference>
<keyword evidence="3" id="KW-1185">Reference proteome</keyword>
<evidence type="ECO:0000313" key="2">
    <source>
        <dbReference type="EMBL" id="KYP54478.1"/>
    </source>
</evidence>
<feature type="domain" description="DUF4218" evidence="1">
    <location>
        <begin position="31"/>
        <end position="133"/>
    </location>
</feature>
<proteinExistence type="predicted"/>
<reference evidence="2 3" key="1">
    <citation type="journal article" date="2012" name="Nat. Biotechnol.">
        <title>Draft genome sequence of pigeonpea (Cajanus cajan), an orphan legume crop of resource-poor farmers.</title>
        <authorList>
            <person name="Varshney R.K."/>
            <person name="Chen W."/>
            <person name="Li Y."/>
            <person name="Bharti A.K."/>
            <person name="Saxena R.K."/>
            <person name="Schlueter J.A."/>
            <person name="Donoghue M.T."/>
            <person name="Azam S."/>
            <person name="Fan G."/>
            <person name="Whaley A.M."/>
            <person name="Farmer A.D."/>
            <person name="Sheridan J."/>
            <person name="Iwata A."/>
            <person name="Tuteja R."/>
            <person name="Penmetsa R.V."/>
            <person name="Wu W."/>
            <person name="Upadhyaya H.D."/>
            <person name="Yang S.P."/>
            <person name="Shah T."/>
            <person name="Saxena K.B."/>
            <person name="Michael T."/>
            <person name="McCombie W.R."/>
            <person name="Yang B."/>
            <person name="Zhang G."/>
            <person name="Yang H."/>
            <person name="Wang J."/>
            <person name="Spillane C."/>
            <person name="Cook D.R."/>
            <person name="May G.D."/>
            <person name="Xu X."/>
            <person name="Jackson S.A."/>
        </authorList>
    </citation>
    <scope>NUCLEOTIDE SEQUENCE [LARGE SCALE GENOMIC DNA]</scope>
    <source>
        <strain evidence="3">cv. Asha</strain>
    </source>
</reference>
<organism evidence="2 3">
    <name type="scientific">Cajanus cajan</name>
    <name type="common">Pigeon pea</name>
    <name type="synonym">Cajanus indicus</name>
    <dbReference type="NCBI Taxonomy" id="3821"/>
    <lineage>
        <taxon>Eukaryota</taxon>
        <taxon>Viridiplantae</taxon>
        <taxon>Streptophyta</taxon>
        <taxon>Embryophyta</taxon>
        <taxon>Tracheophyta</taxon>
        <taxon>Spermatophyta</taxon>
        <taxon>Magnoliopsida</taxon>
        <taxon>eudicotyledons</taxon>
        <taxon>Gunneridae</taxon>
        <taxon>Pentapetalae</taxon>
        <taxon>rosids</taxon>
        <taxon>fabids</taxon>
        <taxon>Fabales</taxon>
        <taxon>Fabaceae</taxon>
        <taxon>Papilionoideae</taxon>
        <taxon>50 kb inversion clade</taxon>
        <taxon>NPAAA clade</taxon>
        <taxon>indigoferoid/millettioid clade</taxon>
        <taxon>Phaseoleae</taxon>
        <taxon>Cajanus</taxon>
    </lineage>
</organism>
<name>A0A151SI79_CAJCA</name>
<dbReference type="OMA" id="LMPHREY"/>
<dbReference type="InterPro" id="IPR025452">
    <property type="entry name" value="DUF4218"/>
</dbReference>
<dbReference type="EMBL" id="CM003613">
    <property type="protein sequence ID" value="KYP54478.1"/>
    <property type="molecule type" value="Genomic_DNA"/>
</dbReference>
<evidence type="ECO:0000259" key="1">
    <source>
        <dbReference type="Pfam" id="PF13960"/>
    </source>
</evidence>
<sequence>MQQLFPVVIRNILPSSVRVAITRLCLFFNAICNKVIDPAKLDELENEAITILCQLEMYFPPSFFDIMVHLIVHLVREIRLCGPVYLRWMYPVERYMKILKGYVKNQYRPEASIVERYIAEEAIEFCSGYMSKSEPIGIPKTRHDMSYFGLIQDIWEIDYVTFRVPMFKCKWVDGNTARQIFYVRDPCNEKWSVVLEGRTMHGTHEDESLDMHETPSFSSRSFGPIADNEVDEIHAIRSDHDEGIWENIPT</sequence>
<dbReference type="AlphaFoldDB" id="A0A151SI79"/>
<gene>
    <name evidence="2" type="ORF">KK1_000666</name>
</gene>
<accession>A0A151SI79</accession>
<protein>
    <recommendedName>
        <fullName evidence="1">DUF4218 domain-containing protein</fullName>
    </recommendedName>
</protein>
<dbReference type="PANTHER" id="PTHR48258">
    <property type="entry name" value="DUF4218 DOMAIN-CONTAINING PROTEIN-RELATED"/>
    <property type="match status" value="1"/>
</dbReference>
<dbReference type="Pfam" id="PF13960">
    <property type="entry name" value="DUF4218"/>
    <property type="match status" value="1"/>
</dbReference>
<dbReference type="Gramene" id="C.cajan_00647.t">
    <property type="protein sequence ID" value="C.cajan_00647.t"/>
    <property type="gene ID" value="C.cajan_00647"/>
</dbReference>
<dbReference type="Proteomes" id="UP000075243">
    <property type="component" value="Chromosome 11"/>
</dbReference>